<dbReference type="STRING" id="1441095.AM592_12565"/>
<evidence type="ECO:0000313" key="3">
    <source>
        <dbReference type="Proteomes" id="UP000067625"/>
    </source>
</evidence>
<evidence type="ECO:0000256" key="1">
    <source>
        <dbReference type="SAM" id="Phobius"/>
    </source>
</evidence>
<dbReference type="RefSeq" id="WP_053604106.1">
    <property type="nucleotide sequence ID" value="NZ_CP012600.1"/>
</dbReference>
<keyword evidence="3" id="KW-1185">Reference proteome</keyword>
<reference evidence="3" key="1">
    <citation type="submission" date="2015-08" db="EMBL/GenBank/DDBJ databases">
        <title>Genome sequencing project for genomic taxonomy and phylogenomics of Bacillus-like bacteria.</title>
        <authorList>
            <person name="Liu B."/>
            <person name="Wang J."/>
            <person name="Zhu Y."/>
            <person name="Liu G."/>
            <person name="Chen Q."/>
            <person name="Chen Z."/>
            <person name="Lan J."/>
            <person name="Che J."/>
            <person name="Ge C."/>
            <person name="Shi H."/>
            <person name="Pan Z."/>
            <person name="Liu X."/>
        </authorList>
    </citation>
    <scope>NUCLEOTIDE SEQUENCE [LARGE SCALE GENOMIC DNA]</scope>
    <source>
        <strain evidence="3">FJAT-4402</strain>
    </source>
</reference>
<name>A0A0M4FS52_9BACI</name>
<dbReference type="PATRIC" id="fig|1441095.3.peg.2756"/>
<keyword evidence="1" id="KW-1133">Transmembrane helix</keyword>
<feature type="transmembrane region" description="Helical" evidence="1">
    <location>
        <begin position="12"/>
        <end position="44"/>
    </location>
</feature>
<gene>
    <name evidence="2" type="ORF">AM592_12565</name>
</gene>
<keyword evidence="1" id="KW-0472">Membrane</keyword>
<proteinExistence type="predicted"/>
<dbReference type="AlphaFoldDB" id="A0A0M4FS52"/>
<sequence length="126" mass="13775">MKISGKSIIGIVLILFGLSLFFGGGSFGGLIAIAVSAGLLYYGAKRWSRGHKISGIILILFGICFVTGSLPFILGLALAAGLIYFGWKMIKDESKEADPIIHSHKEDTVYQSNFDSEWEDFLKKNK</sequence>
<keyword evidence="1" id="KW-0812">Transmembrane</keyword>
<dbReference type="OrthoDB" id="2942803at2"/>
<protein>
    <submittedName>
        <fullName evidence="2">Protein liaI</fullName>
    </submittedName>
</protein>
<evidence type="ECO:0000313" key="2">
    <source>
        <dbReference type="EMBL" id="ALC82321.1"/>
    </source>
</evidence>
<accession>A0A0M4FS52</accession>
<organism evidence="2 3">
    <name type="scientific">Bacillus gobiensis</name>
    <dbReference type="NCBI Taxonomy" id="1441095"/>
    <lineage>
        <taxon>Bacteria</taxon>
        <taxon>Bacillati</taxon>
        <taxon>Bacillota</taxon>
        <taxon>Bacilli</taxon>
        <taxon>Bacillales</taxon>
        <taxon>Bacillaceae</taxon>
        <taxon>Bacillus</taxon>
    </lineage>
</organism>
<feature type="transmembrane region" description="Helical" evidence="1">
    <location>
        <begin position="56"/>
        <end position="85"/>
    </location>
</feature>
<dbReference type="Proteomes" id="UP000067625">
    <property type="component" value="Chromosome"/>
</dbReference>
<reference evidence="2 3" key="2">
    <citation type="journal article" date="2016" name="Int. J. Syst. Evol. Microbiol.">
        <title>Bacillus gobiensis sp. nov., isolated from a soil sample.</title>
        <authorList>
            <person name="Liu B."/>
            <person name="Liu G.H."/>
            <person name="Cetin S."/>
            <person name="Schumann P."/>
            <person name="Pan Z.Z."/>
            <person name="Chen Q.Q."/>
        </authorList>
    </citation>
    <scope>NUCLEOTIDE SEQUENCE [LARGE SCALE GENOMIC DNA]</scope>
    <source>
        <strain evidence="2 3">FJAT-4402</strain>
    </source>
</reference>
<dbReference type="EMBL" id="CP012600">
    <property type="protein sequence ID" value="ALC82321.1"/>
    <property type="molecule type" value="Genomic_DNA"/>
</dbReference>